<dbReference type="InterPro" id="IPR051581">
    <property type="entry name" value="Ca-bind"/>
</dbReference>
<dbReference type="GO" id="GO:0005509">
    <property type="term" value="F:calcium ion binding"/>
    <property type="evidence" value="ECO:0007669"/>
    <property type="project" value="InterPro"/>
</dbReference>
<keyword evidence="3" id="KW-0106">Calcium</keyword>
<feature type="domain" description="EF-hand" evidence="4">
    <location>
        <begin position="25"/>
        <end position="60"/>
    </location>
</feature>
<evidence type="ECO:0000313" key="5">
    <source>
        <dbReference type="EMBL" id="ROL51548.1"/>
    </source>
</evidence>
<dbReference type="PANTHER" id="PTHR34524:SF6">
    <property type="entry name" value="CALCYPHOSINE LIKE"/>
    <property type="match status" value="1"/>
</dbReference>
<name>A0A3N0Z0W9_ANAGA</name>
<reference evidence="5 6" key="1">
    <citation type="submission" date="2018-10" db="EMBL/GenBank/DDBJ databases">
        <title>Genome assembly for a Yunnan-Guizhou Plateau 3E fish, Anabarilius grahami (Regan), and its evolutionary and genetic applications.</title>
        <authorList>
            <person name="Jiang W."/>
        </authorList>
    </citation>
    <scope>NUCLEOTIDE SEQUENCE [LARGE SCALE GENOMIC DNA]</scope>
    <source>
        <strain evidence="5">AG-KIZ</strain>
        <tissue evidence="5">Muscle</tissue>
    </source>
</reference>
<gene>
    <name evidence="5" type="ORF">DPX16_3237</name>
</gene>
<comment type="caution">
    <text evidence="5">The sequence shown here is derived from an EMBL/GenBank/DDBJ whole genome shotgun (WGS) entry which is preliminary data.</text>
</comment>
<keyword evidence="2" id="KW-0677">Repeat</keyword>
<evidence type="ECO:0000259" key="4">
    <source>
        <dbReference type="PROSITE" id="PS50222"/>
    </source>
</evidence>
<sequence length="271" mass="30655">MDDDGNKSLDFQEFQKGLENYGVSVGKDKAQQIFATMDKDGSGTINFDEFLEKLRPPMSSARSQVISQAFQKLDKTGDGVVTVEDLQGVYNSKHHPKHKSGEWTEEQVFRSFLDSFDSPYDKDGKEFQKGLENYGVSVGKDKAQQIFATMDKDGSGTINFDEFLEKLRPPMSSARSQVISQAFQKLDKTGDGVVTVEDLQGVYNSKHHPKHKSGEWTEEQVFRSFLDSFDSPYDKDGKVTLEEFVNYYSGVSASIDSDEYFITMMKNAWKL</sequence>
<dbReference type="Pfam" id="PF13499">
    <property type="entry name" value="EF-hand_7"/>
    <property type="match status" value="3"/>
</dbReference>
<evidence type="ECO:0000256" key="2">
    <source>
        <dbReference type="ARBA" id="ARBA00022737"/>
    </source>
</evidence>
<dbReference type="AlphaFoldDB" id="A0A3N0Z0W9"/>
<dbReference type="PROSITE" id="PS50222">
    <property type="entry name" value="EF_HAND_2"/>
    <property type="match status" value="6"/>
</dbReference>
<dbReference type="Gene3D" id="1.10.238.10">
    <property type="entry name" value="EF-hand"/>
    <property type="match status" value="3"/>
</dbReference>
<feature type="domain" description="EF-hand" evidence="4">
    <location>
        <begin position="174"/>
        <end position="209"/>
    </location>
</feature>
<dbReference type="SUPFAM" id="SSF47473">
    <property type="entry name" value="EF-hand"/>
    <property type="match status" value="2"/>
</dbReference>
<organism evidence="5 6">
    <name type="scientific">Anabarilius grahami</name>
    <name type="common">Kanglang fish</name>
    <name type="synonym">Barilius grahami</name>
    <dbReference type="NCBI Taxonomy" id="495550"/>
    <lineage>
        <taxon>Eukaryota</taxon>
        <taxon>Metazoa</taxon>
        <taxon>Chordata</taxon>
        <taxon>Craniata</taxon>
        <taxon>Vertebrata</taxon>
        <taxon>Euteleostomi</taxon>
        <taxon>Actinopterygii</taxon>
        <taxon>Neopterygii</taxon>
        <taxon>Teleostei</taxon>
        <taxon>Ostariophysi</taxon>
        <taxon>Cypriniformes</taxon>
        <taxon>Xenocyprididae</taxon>
        <taxon>Xenocypridinae</taxon>
        <taxon>Xenocypridinae incertae sedis</taxon>
        <taxon>Anabarilius</taxon>
    </lineage>
</organism>
<dbReference type="OrthoDB" id="444540at2759"/>
<dbReference type="InterPro" id="IPR011992">
    <property type="entry name" value="EF-hand-dom_pair"/>
</dbReference>
<evidence type="ECO:0000256" key="1">
    <source>
        <dbReference type="ARBA" id="ARBA00022723"/>
    </source>
</evidence>
<dbReference type="PROSITE" id="PS00018">
    <property type="entry name" value="EF_HAND_1"/>
    <property type="match status" value="3"/>
</dbReference>
<evidence type="ECO:0000313" key="6">
    <source>
        <dbReference type="Proteomes" id="UP000281406"/>
    </source>
</evidence>
<protein>
    <submittedName>
        <fullName evidence="5">Calcyphosin-like protein</fullName>
    </submittedName>
</protein>
<dbReference type="EMBL" id="RJVU01018580">
    <property type="protein sequence ID" value="ROL51548.1"/>
    <property type="molecule type" value="Genomic_DNA"/>
</dbReference>
<evidence type="ECO:0000256" key="3">
    <source>
        <dbReference type="ARBA" id="ARBA00022837"/>
    </source>
</evidence>
<dbReference type="Proteomes" id="UP000281406">
    <property type="component" value="Unassembled WGS sequence"/>
</dbReference>
<dbReference type="PANTHER" id="PTHR34524">
    <property type="entry name" value="CALCYPHOSIN"/>
    <property type="match status" value="1"/>
</dbReference>
<dbReference type="InterPro" id="IPR018247">
    <property type="entry name" value="EF_Hand_1_Ca_BS"/>
</dbReference>
<feature type="domain" description="EF-hand" evidence="4">
    <location>
        <begin position="138"/>
        <end position="173"/>
    </location>
</feature>
<dbReference type="FunFam" id="1.10.238.10:FF:000329">
    <property type="entry name" value="calcyphosin isoform X2"/>
    <property type="match status" value="1"/>
</dbReference>
<feature type="domain" description="EF-hand" evidence="4">
    <location>
        <begin position="217"/>
        <end position="254"/>
    </location>
</feature>
<feature type="domain" description="EF-hand" evidence="4">
    <location>
        <begin position="1"/>
        <end position="24"/>
    </location>
</feature>
<keyword evidence="6" id="KW-1185">Reference proteome</keyword>
<proteinExistence type="predicted"/>
<dbReference type="InterPro" id="IPR002048">
    <property type="entry name" value="EF_hand_dom"/>
</dbReference>
<keyword evidence="1" id="KW-0479">Metal-binding</keyword>
<accession>A0A3N0Z0W9</accession>
<dbReference type="SMART" id="SM00054">
    <property type="entry name" value="EFh"/>
    <property type="match status" value="5"/>
</dbReference>
<feature type="domain" description="EF-hand" evidence="4">
    <location>
        <begin position="61"/>
        <end position="96"/>
    </location>
</feature>